<protein>
    <submittedName>
        <fullName evidence="5">FimV/HubP family polar landmark protein</fullName>
    </submittedName>
</protein>
<keyword evidence="3" id="KW-0732">Signal</keyword>
<feature type="region of interest" description="Disordered" evidence="2">
    <location>
        <begin position="653"/>
        <end position="695"/>
    </location>
</feature>
<keyword evidence="1" id="KW-0175">Coiled coil</keyword>
<evidence type="ECO:0000256" key="3">
    <source>
        <dbReference type="SAM" id="SignalP"/>
    </source>
</evidence>
<feature type="signal peptide" evidence="3">
    <location>
        <begin position="1"/>
        <end position="24"/>
    </location>
</feature>
<dbReference type="Gene3D" id="1.25.40.10">
    <property type="entry name" value="Tetratricopeptide repeat domain"/>
    <property type="match status" value="1"/>
</dbReference>
<dbReference type="RefSeq" id="WP_338544475.1">
    <property type="nucleotide sequence ID" value="NZ_CP145723.1"/>
</dbReference>
<feature type="compositionally biased region" description="Pro residues" evidence="2">
    <location>
        <begin position="159"/>
        <end position="169"/>
    </location>
</feature>
<evidence type="ECO:0000313" key="6">
    <source>
        <dbReference type="Proteomes" id="UP001372714"/>
    </source>
</evidence>
<feature type="region of interest" description="Disordered" evidence="2">
    <location>
        <begin position="254"/>
        <end position="317"/>
    </location>
</feature>
<evidence type="ECO:0000313" key="5">
    <source>
        <dbReference type="EMBL" id="WWM64661.1"/>
    </source>
</evidence>
<dbReference type="InterPro" id="IPR020011">
    <property type="entry name" value="FimV_C"/>
</dbReference>
<organism evidence="5 6">
    <name type="scientific">Pseudomonas benzopyrenica</name>
    <dbReference type="NCBI Taxonomy" id="2993566"/>
    <lineage>
        <taxon>Bacteria</taxon>
        <taxon>Pseudomonadati</taxon>
        <taxon>Pseudomonadota</taxon>
        <taxon>Gammaproteobacteria</taxon>
        <taxon>Pseudomonadales</taxon>
        <taxon>Pseudomonadaceae</taxon>
        <taxon>Pseudomonas</taxon>
    </lineage>
</organism>
<feature type="compositionally biased region" description="Acidic residues" evidence="2">
    <location>
        <begin position="668"/>
        <end position="681"/>
    </location>
</feature>
<feature type="compositionally biased region" description="Low complexity" evidence="2">
    <location>
        <begin position="146"/>
        <end position="158"/>
    </location>
</feature>
<dbReference type="NCBIfam" id="TIGR03505">
    <property type="entry name" value="FimV_core"/>
    <property type="match status" value="1"/>
</dbReference>
<dbReference type="Proteomes" id="UP001372714">
    <property type="component" value="Chromosome"/>
</dbReference>
<dbReference type="InterPro" id="IPR020012">
    <property type="entry name" value="LysM_FimV"/>
</dbReference>
<sequence length="892" mass="94615">MVRVQKLVRAIAAASALMSGAAQALSLGEIHLNSALNQPFDATIDLSDLRDLGAAELRPNLASAEDFGKAGVDRAFFLNDLKFTPEVRNGRTVIRVTSARPVREPYLNFLLEVNWPSGRILREYTVLLDPPLYTPQAAAAPFAPQVPAAPRARTTSPSAPRPATPPAAPAPSATQAPGTYTTERRDTLWEVAARNRPASSVTVDQTMLAIQDLNPDAFIDRNINLMKSGQVLRLPDQAQAGARPQREAVAEIARQTRAWKQGGDSASAGTPRRQVDASAQPSGNETSTPAAPKDNLKLLSGQPSGRAGESAGGKGGDQALADRLAVTQESLDTTRRENEELKSRLGDLQSQLDKLQKIMQLKDAQLARMQANMANPQAAGQPAQPPASPEAAAPVTPAPAENTATPAPQEPAAATPVTPAEGTPAPTTTPPASEAGTGAAPPAASEPKVIPVTPSTPATEPTEATNSFLDEILSNPLWLGIIGGSALLALLVLLMINSRRNAVKEAERERDAEAARNDTVFEADPELGDHHALAGLELGQGTQDGAQDADAQDDALGQADIYMAYGRFSQAAEVLKKASDQEPHRADLRLKLMEVYAEMGDKDGFQREERELKEIGGAQPAVEHLKSRYPAMATVAVASATVGAAALAAAHELSEEQTRNQGFSATEDSQDFDLSLDDFGSEDTQSNQPAGPAEEPLFGEAFADAQAKAADSRDDFDFDLNFDAEPTATSATTPAAKDDDFALDFSEFERQGDPVQDEPLERSNASSAFDEPLDAPATRTADAELPASFDLSDFDDEQPAPKRESDEEFAARLQEASRQFDAETTSGTGGGDGLDDFDFLSGEDETATKLDLARAYIDMGDPEGARDILDEVLAEGNAGQQQEAREIIAQLS</sequence>
<dbReference type="InterPro" id="IPR011990">
    <property type="entry name" value="TPR-like_helical_dom_sf"/>
</dbReference>
<proteinExistence type="predicted"/>
<dbReference type="InterPro" id="IPR057840">
    <property type="entry name" value="FimV_N"/>
</dbReference>
<evidence type="ECO:0000256" key="2">
    <source>
        <dbReference type="SAM" id="MobiDB-lite"/>
    </source>
</evidence>
<dbReference type="EMBL" id="CP145723">
    <property type="protein sequence ID" value="WWM64661.1"/>
    <property type="molecule type" value="Genomic_DNA"/>
</dbReference>
<dbReference type="CDD" id="cd00118">
    <property type="entry name" value="LysM"/>
    <property type="match status" value="1"/>
</dbReference>
<feature type="compositionally biased region" description="Polar residues" evidence="2">
    <location>
        <begin position="277"/>
        <end position="289"/>
    </location>
</feature>
<dbReference type="InterPro" id="IPR018392">
    <property type="entry name" value="LysM"/>
</dbReference>
<feature type="region of interest" description="Disordered" evidence="2">
    <location>
        <begin position="751"/>
        <end position="840"/>
    </location>
</feature>
<feature type="region of interest" description="Disordered" evidence="2">
    <location>
        <begin position="374"/>
        <end position="462"/>
    </location>
</feature>
<feature type="chain" id="PRO_5046056554" evidence="3">
    <location>
        <begin position="25"/>
        <end position="892"/>
    </location>
</feature>
<feature type="domain" description="FimV N-terminal" evidence="4">
    <location>
        <begin position="25"/>
        <end position="131"/>
    </location>
</feature>
<dbReference type="Gene3D" id="1.20.58.2200">
    <property type="match status" value="1"/>
</dbReference>
<reference evidence="5 6" key="1">
    <citation type="submission" date="2024-02" db="EMBL/GenBank/DDBJ databases">
        <title>The whole genome sequence of Pseudomonas benzopyrenica MLY92.</title>
        <authorList>
            <person name="Liu Y."/>
        </authorList>
    </citation>
    <scope>NUCLEOTIDE SEQUENCE [LARGE SCALE GENOMIC DNA]</scope>
    <source>
        <strain evidence="5 6">MLY92</strain>
    </source>
</reference>
<dbReference type="Gene3D" id="3.10.350.10">
    <property type="entry name" value="LysM domain"/>
    <property type="match status" value="1"/>
</dbReference>
<dbReference type="InterPro" id="IPR036779">
    <property type="entry name" value="LysM_dom_sf"/>
</dbReference>
<evidence type="ECO:0000259" key="4">
    <source>
        <dbReference type="Pfam" id="PF25800"/>
    </source>
</evidence>
<feature type="region of interest" description="Disordered" evidence="2">
    <location>
        <begin position="146"/>
        <end position="181"/>
    </location>
</feature>
<dbReference type="SUPFAM" id="SSF48452">
    <property type="entry name" value="TPR-like"/>
    <property type="match status" value="1"/>
</dbReference>
<name>A0ABZ2FIL5_9PSED</name>
<dbReference type="Pfam" id="PF25800">
    <property type="entry name" value="FimV_N"/>
    <property type="match status" value="1"/>
</dbReference>
<accession>A0ABZ2FIL5</accession>
<gene>
    <name evidence="5" type="ORF">V6W80_13040</name>
</gene>
<evidence type="ECO:0000256" key="1">
    <source>
        <dbReference type="SAM" id="Coils"/>
    </source>
</evidence>
<dbReference type="NCBIfam" id="TIGR03504">
    <property type="entry name" value="FimV_Cterm"/>
    <property type="match status" value="1"/>
</dbReference>
<keyword evidence="6" id="KW-1185">Reference proteome</keyword>
<dbReference type="Pfam" id="PF14559">
    <property type="entry name" value="TPR_19"/>
    <property type="match status" value="1"/>
</dbReference>
<dbReference type="InterPro" id="IPR038440">
    <property type="entry name" value="FimV_C_sf"/>
</dbReference>
<feature type="compositionally biased region" description="Low complexity" evidence="2">
    <location>
        <begin position="389"/>
        <end position="462"/>
    </location>
</feature>
<feature type="coiled-coil region" evidence="1">
    <location>
        <begin position="324"/>
        <end position="372"/>
    </location>
</feature>